<dbReference type="RefSeq" id="WP_378017558.1">
    <property type="nucleotide sequence ID" value="NZ_JBHSKT010000006.1"/>
</dbReference>
<dbReference type="InterPro" id="IPR000014">
    <property type="entry name" value="PAS"/>
</dbReference>
<comment type="caution">
    <text evidence="9">The sequence shown here is derived from an EMBL/GenBank/DDBJ whole genome shotgun (WGS) entry which is preliminary data.</text>
</comment>
<dbReference type="Gene3D" id="3.30.450.20">
    <property type="entry name" value="PAS domain"/>
    <property type="match status" value="3"/>
</dbReference>
<keyword evidence="3" id="KW-0597">Phosphoprotein</keyword>
<dbReference type="SMART" id="SM00086">
    <property type="entry name" value="PAC"/>
    <property type="match status" value="2"/>
</dbReference>
<dbReference type="SUPFAM" id="SSF55785">
    <property type="entry name" value="PYP-like sensor domain (PAS domain)"/>
    <property type="match status" value="2"/>
</dbReference>
<dbReference type="PROSITE" id="PS50109">
    <property type="entry name" value="HIS_KIN"/>
    <property type="match status" value="1"/>
</dbReference>
<evidence type="ECO:0000313" key="10">
    <source>
        <dbReference type="Proteomes" id="UP001596161"/>
    </source>
</evidence>
<accession>A0ABW0EDY3</accession>
<dbReference type="InterPro" id="IPR035965">
    <property type="entry name" value="PAS-like_dom_sf"/>
</dbReference>
<dbReference type="CDD" id="cd00130">
    <property type="entry name" value="PAS"/>
    <property type="match status" value="2"/>
</dbReference>
<comment type="catalytic activity">
    <reaction evidence="1">
        <text>ATP + protein L-histidine = ADP + protein N-phospho-L-histidine.</text>
        <dbReference type="EC" id="2.7.13.3"/>
    </reaction>
</comment>
<organism evidence="9 10">
    <name type="scientific">Adhaeribacter terreus</name>
    <dbReference type="NCBI Taxonomy" id="529703"/>
    <lineage>
        <taxon>Bacteria</taxon>
        <taxon>Pseudomonadati</taxon>
        <taxon>Bacteroidota</taxon>
        <taxon>Cytophagia</taxon>
        <taxon>Cytophagales</taxon>
        <taxon>Hymenobacteraceae</taxon>
        <taxon>Adhaeribacter</taxon>
    </lineage>
</organism>
<dbReference type="SMART" id="SM00091">
    <property type="entry name" value="PAS"/>
    <property type="match status" value="3"/>
</dbReference>
<dbReference type="InterPro" id="IPR004358">
    <property type="entry name" value="Sig_transdc_His_kin-like_C"/>
</dbReference>
<feature type="domain" description="Histidine kinase" evidence="6">
    <location>
        <begin position="427"/>
        <end position="639"/>
    </location>
</feature>
<dbReference type="NCBIfam" id="TIGR00229">
    <property type="entry name" value="sensory_box"/>
    <property type="match status" value="2"/>
</dbReference>
<dbReference type="Pfam" id="PF08447">
    <property type="entry name" value="PAS_3"/>
    <property type="match status" value="1"/>
</dbReference>
<sequence>MITNCIANIEVTSILRSLPGPNIFLLPDAPKFTIVEVNEAYTAVSQTTREELLGKGIFEVFTDYPDNTTSKLEANLKRSLLKVLQERVTHEMPVQKYDLRDSGTGKLVEHYWFPKNTPILKDDNSVAFIMHSVVDVTDKILLNQKLNKTTALLENNQLHYHSLFQQNPDAVFSLDLEGRFLSVNSAFQALTACTPEKIHQTNFLSLAAPEDLDKTIFHFNEAVNGNPQSYEAGIVTANGQKRIVNFNILPIIINNKVVGIHGISKDITDFITLQEELLKSNKRFEMVSKVTIDAIWDWNLVTNEISKAGNAFYRSLGYSPAVLQSFNNWVALIHPEDADKVMNGLKESLDNPEIQTLKAKYRIRKADGSYAYILDKGFIVRIETGKAVHIYGASKDITSSKKNKAEKELLIKDLTQSNNYLKQFSYIITHNLRTPIANLIGIGNLIDETRVEDPLTRTLLQKYKQTTEILHENVKELLEILIIKNNLEVPVKETNISNVLAQVVDSISHYVAVSEANIITDFSAGTSVNFNPEYLQSILLNLLTNAIKYRSPDRSLQVKIQTENREGHLFLHFTDNGLGIDLEKYGDKVFGLYQKFHDHPDSKGLGLHLVANQVKAMGGEISIKSKVDNGTTFSIKFKN</sequence>
<dbReference type="EC" id="2.7.13.3" evidence="2"/>
<dbReference type="InterPro" id="IPR003661">
    <property type="entry name" value="HisK_dim/P_dom"/>
</dbReference>
<dbReference type="SUPFAM" id="SSF47384">
    <property type="entry name" value="Homodimeric domain of signal transducing histidine kinase"/>
    <property type="match status" value="1"/>
</dbReference>
<evidence type="ECO:0000256" key="3">
    <source>
        <dbReference type="ARBA" id="ARBA00022553"/>
    </source>
</evidence>
<keyword evidence="10" id="KW-1185">Reference proteome</keyword>
<dbReference type="InterPro" id="IPR000700">
    <property type="entry name" value="PAS-assoc_C"/>
</dbReference>
<evidence type="ECO:0000256" key="2">
    <source>
        <dbReference type="ARBA" id="ARBA00012438"/>
    </source>
</evidence>
<dbReference type="SMART" id="SM00387">
    <property type="entry name" value="HATPase_c"/>
    <property type="match status" value="1"/>
</dbReference>
<dbReference type="Gene3D" id="1.10.287.130">
    <property type="match status" value="1"/>
</dbReference>
<evidence type="ECO:0000259" key="7">
    <source>
        <dbReference type="PROSITE" id="PS50112"/>
    </source>
</evidence>
<evidence type="ECO:0000313" key="9">
    <source>
        <dbReference type="EMBL" id="MFC5271191.1"/>
    </source>
</evidence>
<keyword evidence="5" id="KW-0418">Kinase</keyword>
<evidence type="ECO:0000256" key="4">
    <source>
        <dbReference type="ARBA" id="ARBA00022679"/>
    </source>
</evidence>
<keyword evidence="4" id="KW-0808">Transferase</keyword>
<dbReference type="InterPro" id="IPR036097">
    <property type="entry name" value="HisK_dim/P_sf"/>
</dbReference>
<dbReference type="InterPro" id="IPR005467">
    <property type="entry name" value="His_kinase_dom"/>
</dbReference>
<feature type="domain" description="PAC" evidence="8">
    <location>
        <begin position="228"/>
        <end position="279"/>
    </location>
</feature>
<evidence type="ECO:0000259" key="6">
    <source>
        <dbReference type="PROSITE" id="PS50109"/>
    </source>
</evidence>
<feature type="domain" description="PAS" evidence="7">
    <location>
        <begin position="280"/>
        <end position="352"/>
    </location>
</feature>
<dbReference type="CDD" id="cd00082">
    <property type="entry name" value="HisKA"/>
    <property type="match status" value="1"/>
</dbReference>
<proteinExistence type="predicted"/>
<dbReference type="InterPro" id="IPR013655">
    <property type="entry name" value="PAS_fold_3"/>
</dbReference>
<evidence type="ECO:0000256" key="5">
    <source>
        <dbReference type="ARBA" id="ARBA00022777"/>
    </source>
</evidence>
<dbReference type="Gene3D" id="3.30.565.10">
    <property type="entry name" value="Histidine kinase-like ATPase, C-terminal domain"/>
    <property type="match status" value="1"/>
</dbReference>
<reference evidence="10" key="1">
    <citation type="journal article" date="2019" name="Int. J. Syst. Evol. Microbiol.">
        <title>The Global Catalogue of Microorganisms (GCM) 10K type strain sequencing project: providing services to taxonomists for standard genome sequencing and annotation.</title>
        <authorList>
            <consortium name="The Broad Institute Genomics Platform"/>
            <consortium name="The Broad Institute Genome Sequencing Center for Infectious Disease"/>
            <person name="Wu L."/>
            <person name="Ma J."/>
        </authorList>
    </citation>
    <scope>NUCLEOTIDE SEQUENCE [LARGE SCALE GENOMIC DNA]</scope>
    <source>
        <strain evidence="10">KACC 12602</strain>
    </source>
</reference>
<dbReference type="PROSITE" id="PS50112">
    <property type="entry name" value="PAS"/>
    <property type="match status" value="2"/>
</dbReference>
<name>A0ABW0EDY3_9BACT</name>
<dbReference type="Pfam" id="PF13426">
    <property type="entry name" value="PAS_9"/>
    <property type="match status" value="1"/>
</dbReference>
<dbReference type="Proteomes" id="UP001596161">
    <property type="component" value="Unassembled WGS sequence"/>
</dbReference>
<feature type="domain" description="PAS" evidence="7">
    <location>
        <begin position="156"/>
        <end position="226"/>
    </location>
</feature>
<feature type="domain" description="PAC" evidence="8">
    <location>
        <begin position="357"/>
        <end position="409"/>
    </location>
</feature>
<dbReference type="PROSITE" id="PS50113">
    <property type="entry name" value="PAC"/>
    <property type="match status" value="2"/>
</dbReference>
<dbReference type="PANTHER" id="PTHR43304:SF1">
    <property type="entry name" value="PAC DOMAIN-CONTAINING PROTEIN"/>
    <property type="match status" value="1"/>
</dbReference>
<dbReference type="EMBL" id="JBHSKT010000006">
    <property type="protein sequence ID" value="MFC5271191.1"/>
    <property type="molecule type" value="Genomic_DNA"/>
</dbReference>
<dbReference type="InterPro" id="IPR052162">
    <property type="entry name" value="Sensor_kinase/Photoreceptor"/>
</dbReference>
<dbReference type="InterPro" id="IPR036890">
    <property type="entry name" value="HATPase_C_sf"/>
</dbReference>
<evidence type="ECO:0000256" key="1">
    <source>
        <dbReference type="ARBA" id="ARBA00000085"/>
    </source>
</evidence>
<gene>
    <name evidence="9" type="ORF">ACFPIB_11260</name>
</gene>
<dbReference type="InterPro" id="IPR013656">
    <property type="entry name" value="PAS_4"/>
</dbReference>
<dbReference type="Pfam" id="PF08448">
    <property type="entry name" value="PAS_4"/>
    <property type="match status" value="1"/>
</dbReference>
<protein>
    <recommendedName>
        <fullName evidence="2">histidine kinase</fullName>
        <ecNumber evidence="2">2.7.13.3</ecNumber>
    </recommendedName>
</protein>
<dbReference type="Pfam" id="PF02518">
    <property type="entry name" value="HATPase_c"/>
    <property type="match status" value="1"/>
</dbReference>
<dbReference type="InterPro" id="IPR001610">
    <property type="entry name" value="PAC"/>
</dbReference>
<dbReference type="PRINTS" id="PR00344">
    <property type="entry name" value="BCTRLSENSOR"/>
</dbReference>
<dbReference type="PANTHER" id="PTHR43304">
    <property type="entry name" value="PHYTOCHROME-LIKE PROTEIN CPH1"/>
    <property type="match status" value="1"/>
</dbReference>
<evidence type="ECO:0000259" key="8">
    <source>
        <dbReference type="PROSITE" id="PS50113"/>
    </source>
</evidence>
<dbReference type="SUPFAM" id="SSF55874">
    <property type="entry name" value="ATPase domain of HSP90 chaperone/DNA topoisomerase II/histidine kinase"/>
    <property type="match status" value="1"/>
</dbReference>
<dbReference type="InterPro" id="IPR003594">
    <property type="entry name" value="HATPase_dom"/>
</dbReference>